<reference evidence="1 2" key="1">
    <citation type="submission" date="2018-02" db="EMBL/GenBank/DDBJ databases">
        <title>Comparative genomes isolates from brazilian mangrove.</title>
        <authorList>
            <person name="Araujo J.E."/>
            <person name="Taketani R.G."/>
            <person name="Silva M.C.P."/>
            <person name="Loureco M.V."/>
            <person name="Andreote F.D."/>
        </authorList>
    </citation>
    <scope>NUCLEOTIDE SEQUENCE [LARGE SCALE GENOMIC DNA]</scope>
    <source>
        <strain evidence="1 2">NAP PRIS-MGV</strain>
    </source>
</reference>
<dbReference type="Proteomes" id="UP000239388">
    <property type="component" value="Unassembled WGS sequence"/>
</dbReference>
<accession>A0A2S8FA68</accession>
<proteinExistence type="predicted"/>
<sequence>MRVIVTLCLILTIASGSGCTHLQLARSTLKQSSTVIDIQYQQVLDNLAAFCSNPAILPHISVTGTGGTSINDQGTIQGELDWDASQLARKLLGAGASRQVEEQWTLAPVVNPDKLRAIRAAYQIVAHGYTTDPEYDDLLHSFLGDDYMIWLQRDWYHVGHKCDVPSNACYSASCGDLYIWVMPDGLEGLSQLTLVTLNIATLDPSPQPETPTKTVQQFNYKDGQIDSIETLIRPDPDAPKPSGMPVRQDFYNPLQSQIQLRSR</sequence>
<dbReference type="EMBL" id="PUIB01000023">
    <property type="protein sequence ID" value="PQO29047.1"/>
    <property type="molecule type" value="Genomic_DNA"/>
</dbReference>
<evidence type="ECO:0000313" key="1">
    <source>
        <dbReference type="EMBL" id="PQO29047.1"/>
    </source>
</evidence>
<evidence type="ECO:0000313" key="2">
    <source>
        <dbReference type="Proteomes" id="UP000239388"/>
    </source>
</evidence>
<gene>
    <name evidence="1" type="ORF">C5Y98_22850</name>
</gene>
<organism evidence="1 2">
    <name type="scientific">Blastopirellula marina</name>
    <dbReference type="NCBI Taxonomy" id="124"/>
    <lineage>
        <taxon>Bacteria</taxon>
        <taxon>Pseudomonadati</taxon>
        <taxon>Planctomycetota</taxon>
        <taxon>Planctomycetia</taxon>
        <taxon>Pirellulales</taxon>
        <taxon>Pirellulaceae</taxon>
        <taxon>Blastopirellula</taxon>
    </lineage>
</organism>
<dbReference type="OrthoDB" id="273841at2"/>
<dbReference type="AlphaFoldDB" id="A0A2S8FA68"/>
<name>A0A2S8FA68_9BACT</name>
<protein>
    <submittedName>
        <fullName evidence="1">Uncharacterized protein</fullName>
    </submittedName>
</protein>
<comment type="caution">
    <text evidence="1">The sequence shown here is derived from an EMBL/GenBank/DDBJ whole genome shotgun (WGS) entry which is preliminary data.</text>
</comment>
<dbReference type="PROSITE" id="PS51257">
    <property type="entry name" value="PROKAR_LIPOPROTEIN"/>
    <property type="match status" value="1"/>
</dbReference>
<dbReference type="RefSeq" id="WP_105357754.1">
    <property type="nucleotide sequence ID" value="NZ_PUIB01000023.1"/>
</dbReference>